<feature type="binding site" evidence="11">
    <location>
        <position position="123"/>
    </location>
    <ligand>
        <name>S-adenosyl-L-methionine</name>
        <dbReference type="ChEBI" id="CHEBI:59789"/>
    </ligand>
</feature>
<dbReference type="EMBL" id="CP032999">
    <property type="protein sequence ID" value="QCI26047.1"/>
    <property type="molecule type" value="Genomic_DNA"/>
</dbReference>
<feature type="binding site" evidence="11">
    <location>
        <position position="64"/>
    </location>
    <ligand>
        <name>S-adenosyl-L-methionine</name>
        <dbReference type="ChEBI" id="CHEBI:59789"/>
    </ligand>
</feature>
<evidence type="ECO:0000256" key="1">
    <source>
        <dbReference type="ARBA" id="ARBA00022552"/>
    </source>
</evidence>
<dbReference type="OrthoDB" id="9790080at2"/>
<dbReference type="RefSeq" id="WP_158350664.1">
    <property type="nucleotide sequence ID" value="NZ_CP032999.1"/>
</dbReference>
<evidence type="ECO:0000256" key="8">
    <source>
        <dbReference type="ARBA" id="ARBA00041995"/>
    </source>
</evidence>
<evidence type="ECO:0000256" key="12">
    <source>
        <dbReference type="PIRSR" id="PIRSR005461-1"/>
    </source>
</evidence>
<dbReference type="SUPFAM" id="SSF53335">
    <property type="entry name" value="S-adenosyl-L-methionine-dependent methyltransferases"/>
    <property type="match status" value="1"/>
</dbReference>
<dbReference type="GO" id="GO:0005737">
    <property type="term" value="C:cytoplasm"/>
    <property type="evidence" value="ECO:0007669"/>
    <property type="project" value="UniProtKB-SubCell"/>
</dbReference>
<gene>
    <name evidence="11" type="primary">rlmE</name>
    <name evidence="11" type="synonym">ftsJ</name>
    <name evidence="11" type="synonym">rrmJ</name>
    <name evidence="14" type="ORF">D9V78_01305</name>
</gene>
<evidence type="ECO:0000256" key="3">
    <source>
        <dbReference type="ARBA" id="ARBA00022679"/>
    </source>
</evidence>
<dbReference type="GO" id="GO:0008650">
    <property type="term" value="F:rRNA (uridine-2'-O-)-methyltransferase activity"/>
    <property type="evidence" value="ECO:0007669"/>
    <property type="project" value="UniProtKB-UniRule"/>
</dbReference>
<keyword evidence="4 11" id="KW-0949">S-adenosyl-L-methionine</keyword>
<dbReference type="InterPro" id="IPR015507">
    <property type="entry name" value="rRNA-MeTfrase_E"/>
</dbReference>
<protein>
    <recommendedName>
        <fullName evidence="7 11">Ribosomal RNA large subunit methyltransferase E</fullName>
        <ecNumber evidence="6 11">2.1.1.166</ecNumber>
    </recommendedName>
    <alternativeName>
        <fullName evidence="9 11">23S rRNA Um2552 methyltransferase</fullName>
    </alternativeName>
    <alternativeName>
        <fullName evidence="8 11">rRNA (uridine-2'-O-)-methyltransferase</fullName>
    </alternativeName>
</protein>
<dbReference type="Gene3D" id="3.40.50.150">
    <property type="entry name" value="Vaccinia Virus protein VP39"/>
    <property type="match status" value="1"/>
</dbReference>
<keyword evidence="1 11" id="KW-0698">rRNA processing</keyword>
<evidence type="ECO:0000256" key="6">
    <source>
        <dbReference type="ARBA" id="ARBA00038861"/>
    </source>
</evidence>
<dbReference type="PANTHER" id="PTHR10920">
    <property type="entry name" value="RIBOSOMAL RNA METHYLTRANSFERASE"/>
    <property type="match status" value="1"/>
</dbReference>
<feature type="binding site" evidence="11">
    <location>
        <position position="62"/>
    </location>
    <ligand>
        <name>S-adenosyl-L-methionine</name>
        <dbReference type="ChEBI" id="CHEBI:59789"/>
    </ligand>
</feature>
<dbReference type="InterPro" id="IPR002877">
    <property type="entry name" value="RNA_MeTrfase_FtsJ_dom"/>
</dbReference>
<keyword evidence="3 11" id="KW-0808">Transferase</keyword>
<comment type="subcellular location">
    <subcellularLocation>
        <location evidence="11">Cytoplasm</location>
    </subcellularLocation>
</comment>
<comment type="similarity">
    <text evidence="11">Belongs to the class I-like SAM-binding methyltransferase superfamily. RNA methyltransferase RlmE family.</text>
</comment>
<dbReference type="AlphaFoldDB" id="A0A4D6Y8Q7"/>
<dbReference type="InterPro" id="IPR050082">
    <property type="entry name" value="RNA_methyltr_RlmE"/>
</dbReference>
<evidence type="ECO:0000256" key="7">
    <source>
        <dbReference type="ARBA" id="ARBA00041129"/>
    </source>
</evidence>
<dbReference type="HAMAP" id="MF_01547">
    <property type="entry name" value="RNA_methyltr_E"/>
    <property type="match status" value="1"/>
</dbReference>
<feature type="binding site" evidence="11">
    <location>
        <position position="82"/>
    </location>
    <ligand>
        <name>S-adenosyl-L-methionine</name>
        <dbReference type="ChEBI" id="CHEBI:59789"/>
    </ligand>
</feature>
<feature type="binding site" evidence="11">
    <location>
        <position position="98"/>
    </location>
    <ligand>
        <name>S-adenosyl-L-methionine</name>
        <dbReference type="ChEBI" id="CHEBI:59789"/>
    </ligand>
</feature>
<evidence type="ECO:0000256" key="4">
    <source>
        <dbReference type="ARBA" id="ARBA00022691"/>
    </source>
</evidence>
<feature type="active site" description="Proton acceptor" evidence="11 12">
    <location>
        <position position="163"/>
    </location>
</feature>
<dbReference type="EC" id="2.1.1.166" evidence="6 11"/>
<dbReference type="PIRSF" id="PIRSF005461">
    <property type="entry name" value="23S_rRNA_mtase"/>
    <property type="match status" value="1"/>
</dbReference>
<keyword evidence="2 11" id="KW-0489">Methyltransferase</keyword>
<feature type="domain" description="Ribosomal RNA methyltransferase FtsJ" evidence="13">
    <location>
        <begin position="31"/>
        <end position="206"/>
    </location>
</feature>
<dbReference type="InterPro" id="IPR029063">
    <property type="entry name" value="SAM-dependent_MTases_sf"/>
</dbReference>
<evidence type="ECO:0000256" key="5">
    <source>
        <dbReference type="ARBA" id="ARBA00037569"/>
    </source>
</evidence>
<comment type="catalytic activity">
    <reaction evidence="10 11">
        <text>uridine(2552) in 23S rRNA + S-adenosyl-L-methionine = 2'-O-methyluridine(2552) in 23S rRNA + S-adenosyl-L-homocysteine + H(+)</text>
        <dbReference type="Rhea" id="RHEA:42720"/>
        <dbReference type="Rhea" id="RHEA-COMP:10202"/>
        <dbReference type="Rhea" id="RHEA-COMP:10203"/>
        <dbReference type="ChEBI" id="CHEBI:15378"/>
        <dbReference type="ChEBI" id="CHEBI:57856"/>
        <dbReference type="ChEBI" id="CHEBI:59789"/>
        <dbReference type="ChEBI" id="CHEBI:65315"/>
        <dbReference type="ChEBI" id="CHEBI:74478"/>
        <dbReference type="EC" id="2.1.1.166"/>
    </reaction>
</comment>
<evidence type="ECO:0000256" key="11">
    <source>
        <dbReference type="HAMAP-Rule" id="MF_01547"/>
    </source>
</evidence>
<name>A0A4D6Y8Q7_9GAMM</name>
<accession>A0A4D6Y8Q7</accession>
<dbReference type="Pfam" id="PF01728">
    <property type="entry name" value="FtsJ"/>
    <property type="match status" value="1"/>
</dbReference>
<keyword evidence="11" id="KW-0963">Cytoplasm</keyword>
<evidence type="ECO:0000313" key="15">
    <source>
        <dbReference type="Proteomes" id="UP000298685"/>
    </source>
</evidence>
<dbReference type="Proteomes" id="UP000298685">
    <property type="component" value="Chromosome"/>
</dbReference>
<evidence type="ECO:0000313" key="14">
    <source>
        <dbReference type="EMBL" id="QCI26047.1"/>
    </source>
</evidence>
<dbReference type="FunFam" id="3.40.50.150:FF:000005">
    <property type="entry name" value="Ribosomal RNA large subunit methyltransferase E"/>
    <property type="match status" value="1"/>
</dbReference>
<organism evidence="14 15">
    <name type="scientific">Buchnera aphidicola</name>
    <name type="common">Sarucallis kahawaluokalani</name>
    <dbReference type="NCBI Taxonomy" id="1241878"/>
    <lineage>
        <taxon>Bacteria</taxon>
        <taxon>Pseudomonadati</taxon>
        <taxon>Pseudomonadota</taxon>
        <taxon>Gammaproteobacteria</taxon>
        <taxon>Enterobacterales</taxon>
        <taxon>Erwiniaceae</taxon>
        <taxon>Buchnera</taxon>
    </lineage>
</organism>
<evidence type="ECO:0000256" key="10">
    <source>
        <dbReference type="ARBA" id="ARBA00048970"/>
    </source>
</evidence>
<comment type="function">
    <text evidence="5 11">Specifically methylates the uridine in position 2552 of 23S rRNA at the 2'-O position of the ribose in the fully assembled 50S ribosomal subunit.</text>
</comment>
<evidence type="ECO:0000256" key="9">
    <source>
        <dbReference type="ARBA" id="ARBA00042745"/>
    </source>
</evidence>
<dbReference type="PANTHER" id="PTHR10920:SF18">
    <property type="entry name" value="RRNA METHYLTRANSFERASE 2, MITOCHONDRIAL"/>
    <property type="match status" value="1"/>
</dbReference>
<reference evidence="14 15" key="1">
    <citation type="submission" date="2018-10" db="EMBL/GenBank/DDBJ databases">
        <title>Comparative functional genomics of the obligate endosymbiont Buchnera aphidicola.</title>
        <authorList>
            <person name="Chong R.A."/>
        </authorList>
    </citation>
    <scope>NUCLEOTIDE SEQUENCE [LARGE SCALE GENOMIC DNA]</scope>
    <source>
        <strain evidence="14 15">Ska</strain>
    </source>
</reference>
<proteinExistence type="inferred from homology"/>
<evidence type="ECO:0000256" key="2">
    <source>
        <dbReference type="ARBA" id="ARBA00022603"/>
    </source>
</evidence>
<sequence>MKKRYSSSSKRWLFRNSKDQFVQLARRNNLRSRAWFKLHDIHVKYNLFTRSMCVIDLGAAPGSWSKYSKNIIGNNGYIIACDINFMHSIPGVYFLQGNVADKKIFKKLLDKKNYKKINLVMSDMSPNITGISSIDIPKSIALSQLAMNIAIRTLHKGGTFLVKVFQGIGFEDFLKQLSVFFNIIKICKPNASRDCSREVFILARDFKK</sequence>
<evidence type="ECO:0000259" key="13">
    <source>
        <dbReference type="Pfam" id="PF01728"/>
    </source>
</evidence>